<reference evidence="1 2" key="1">
    <citation type="submission" date="2024-01" db="EMBL/GenBank/DDBJ databases">
        <title>The genomes of 5 underutilized Papilionoideae crops provide insights into root nodulation and disease resistanc.</title>
        <authorList>
            <person name="Yuan L."/>
        </authorList>
    </citation>
    <scope>NUCLEOTIDE SEQUENCE [LARGE SCALE GENOMIC DNA]</scope>
    <source>
        <strain evidence="1">ZHUSHIDOU_FW_LH</strain>
        <tissue evidence="1">Leaf</tissue>
    </source>
</reference>
<proteinExistence type="predicted"/>
<dbReference type="AlphaFoldDB" id="A0AAN9I4F8"/>
<comment type="caution">
    <text evidence="1">The sequence shown here is derived from an EMBL/GenBank/DDBJ whole genome shotgun (WGS) entry which is preliminary data.</text>
</comment>
<name>A0AAN9I4F8_CROPI</name>
<sequence>MVKKKMMNYSFQDLPWFVSIFGIGLGPNIFSSSFSIPNRPYEDGGQRWEDGATVVALGVGVIVDNRGPSIQMSSPSAPIPFRDSSGLVATLGGGPGLFESSGRGSVWTSGLGLGLWDSGYVRFFLPRCLELRF</sequence>
<protein>
    <submittedName>
        <fullName evidence="1">Uncharacterized protein</fullName>
    </submittedName>
</protein>
<evidence type="ECO:0000313" key="1">
    <source>
        <dbReference type="EMBL" id="KAK7260036.1"/>
    </source>
</evidence>
<accession>A0AAN9I4F8</accession>
<dbReference type="EMBL" id="JAYWIO010000005">
    <property type="protein sequence ID" value="KAK7260036.1"/>
    <property type="molecule type" value="Genomic_DNA"/>
</dbReference>
<organism evidence="1 2">
    <name type="scientific">Crotalaria pallida</name>
    <name type="common">Smooth rattlebox</name>
    <name type="synonym">Crotalaria striata</name>
    <dbReference type="NCBI Taxonomy" id="3830"/>
    <lineage>
        <taxon>Eukaryota</taxon>
        <taxon>Viridiplantae</taxon>
        <taxon>Streptophyta</taxon>
        <taxon>Embryophyta</taxon>
        <taxon>Tracheophyta</taxon>
        <taxon>Spermatophyta</taxon>
        <taxon>Magnoliopsida</taxon>
        <taxon>eudicotyledons</taxon>
        <taxon>Gunneridae</taxon>
        <taxon>Pentapetalae</taxon>
        <taxon>rosids</taxon>
        <taxon>fabids</taxon>
        <taxon>Fabales</taxon>
        <taxon>Fabaceae</taxon>
        <taxon>Papilionoideae</taxon>
        <taxon>50 kb inversion clade</taxon>
        <taxon>genistoids sensu lato</taxon>
        <taxon>core genistoids</taxon>
        <taxon>Crotalarieae</taxon>
        <taxon>Crotalaria</taxon>
    </lineage>
</organism>
<gene>
    <name evidence="1" type="ORF">RIF29_25752</name>
</gene>
<dbReference type="Proteomes" id="UP001372338">
    <property type="component" value="Unassembled WGS sequence"/>
</dbReference>
<evidence type="ECO:0000313" key="2">
    <source>
        <dbReference type="Proteomes" id="UP001372338"/>
    </source>
</evidence>
<keyword evidence="2" id="KW-1185">Reference proteome</keyword>